<dbReference type="AlphaFoldDB" id="A0A0R1GWG6"/>
<evidence type="ECO:0008006" key="3">
    <source>
        <dbReference type="Google" id="ProtNLM"/>
    </source>
</evidence>
<evidence type="ECO:0000313" key="2">
    <source>
        <dbReference type="Proteomes" id="UP000050909"/>
    </source>
</evidence>
<dbReference type="Gene3D" id="3.30.1330.30">
    <property type="match status" value="1"/>
</dbReference>
<dbReference type="SUPFAM" id="SSF160515">
    <property type="entry name" value="YueI-like"/>
    <property type="match status" value="1"/>
</dbReference>
<accession>A0A0R1GWG6</accession>
<name>A0A0R1GWG6_9LACO</name>
<organism evidence="1 2">
    <name type="scientific">Amylolactobacillus amylotrophicus DSM 20534</name>
    <dbReference type="NCBI Taxonomy" id="1423722"/>
    <lineage>
        <taxon>Bacteria</taxon>
        <taxon>Bacillati</taxon>
        <taxon>Bacillota</taxon>
        <taxon>Bacilli</taxon>
        <taxon>Lactobacillales</taxon>
        <taxon>Lactobacillaceae</taxon>
        <taxon>Amylolactobacillus</taxon>
    </lineage>
</organism>
<dbReference type="EMBL" id="AZCV01000001">
    <property type="protein sequence ID" value="KRK38652.1"/>
    <property type="molecule type" value="Genomic_DNA"/>
</dbReference>
<keyword evidence="2" id="KW-1185">Reference proteome</keyword>
<dbReference type="Pfam" id="PF07997">
    <property type="entry name" value="DUF1694"/>
    <property type="match status" value="1"/>
</dbReference>
<protein>
    <recommendedName>
        <fullName evidence="3">DUF1694 domain-containing protein</fullName>
    </recommendedName>
</protein>
<evidence type="ECO:0000313" key="1">
    <source>
        <dbReference type="EMBL" id="KRK38652.1"/>
    </source>
</evidence>
<dbReference type="Proteomes" id="UP000050909">
    <property type="component" value="Unassembled WGS sequence"/>
</dbReference>
<dbReference type="PATRIC" id="fig|1423722.3.peg.345"/>
<reference evidence="1 2" key="1">
    <citation type="journal article" date="2015" name="Genome Announc.">
        <title>Expanding the biotechnology potential of lactobacilli through comparative genomics of 213 strains and associated genera.</title>
        <authorList>
            <person name="Sun Z."/>
            <person name="Harris H.M."/>
            <person name="McCann A."/>
            <person name="Guo C."/>
            <person name="Argimon S."/>
            <person name="Zhang W."/>
            <person name="Yang X."/>
            <person name="Jeffery I.B."/>
            <person name="Cooney J.C."/>
            <person name="Kagawa T.F."/>
            <person name="Liu W."/>
            <person name="Song Y."/>
            <person name="Salvetti E."/>
            <person name="Wrobel A."/>
            <person name="Rasinkangas P."/>
            <person name="Parkhill J."/>
            <person name="Rea M.C."/>
            <person name="O'Sullivan O."/>
            <person name="Ritari J."/>
            <person name="Douillard F.P."/>
            <person name="Paul Ross R."/>
            <person name="Yang R."/>
            <person name="Briner A.E."/>
            <person name="Felis G.E."/>
            <person name="de Vos W.M."/>
            <person name="Barrangou R."/>
            <person name="Klaenhammer T.R."/>
            <person name="Caufield P.W."/>
            <person name="Cui Y."/>
            <person name="Zhang H."/>
            <person name="O'Toole P.W."/>
        </authorList>
    </citation>
    <scope>NUCLEOTIDE SEQUENCE [LARGE SCALE GENOMIC DNA]</scope>
    <source>
        <strain evidence="1 2">DSM 20534</strain>
    </source>
</reference>
<proteinExistence type="predicted"/>
<gene>
    <name evidence="1" type="ORF">FC62_GL000340</name>
</gene>
<sequence length="154" mass="17736">MFSCFHDIIKSKTTIKLLQKELETMGENVNDRLEQAMHGQPELNIDEHRRYLGSLRERVFVRLTVAEMQDKQTIARFIRHFADFAHYQILINGKQQQSTLLNQVIMTASKKDTKFRLVSDDTARTEPEATGLLVVAPTAINEEQIDFAAKYPAQ</sequence>
<dbReference type="InterPro" id="IPR012543">
    <property type="entry name" value="DUF1694"/>
</dbReference>
<comment type="caution">
    <text evidence="1">The sequence shown here is derived from an EMBL/GenBank/DDBJ whole genome shotgun (WGS) entry which is preliminary data.</text>
</comment>
<dbReference type="InterPro" id="IPR029064">
    <property type="entry name" value="Ribosomal_eL30-like_sf"/>
</dbReference>